<evidence type="ECO:0000256" key="1">
    <source>
        <dbReference type="SAM" id="MobiDB-lite"/>
    </source>
</evidence>
<dbReference type="AlphaFoldDB" id="A0A0E9VR43"/>
<evidence type="ECO:0000313" key="2">
    <source>
        <dbReference type="EMBL" id="JAH80551.1"/>
    </source>
</evidence>
<reference evidence="2" key="2">
    <citation type="journal article" date="2015" name="Fish Shellfish Immunol.">
        <title>Early steps in the European eel (Anguilla anguilla)-Vibrio vulnificus interaction in the gills: Role of the RtxA13 toxin.</title>
        <authorList>
            <person name="Callol A."/>
            <person name="Pajuelo D."/>
            <person name="Ebbesson L."/>
            <person name="Teles M."/>
            <person name="MacKenzie S."/>
            <person name="Amaro C."/>
        </authorList>
    </citation>
    <scope>NUCLEOTIDE SEQUENCE</scope>
</reference>
<feature type="compositionally biased region" description="Pro residues" evidence="1">
    <location>
        <begin position="15"/>
        <end position="24"/>
    </location>
</feature>
<reference evidence="2" key="1">
    <citation type="submission" date="2014-11" db="EMBL/GenBank/DDBJ databases">
        <authorList>
            <person name="Amaro Gonzalez C."/>
        </authorList>
    </citation>
    <scope>NUCLEOTIDE SEQUENCE</scope>
</reference>
<sequence>MDPLNPHCSYSYSPTAPPLYNPGY</sequence>
<proteinExistence type="predicted"/>
<name>A0A0E9VR43_ANGAN</name>
<dbReference type="EMBL" id="GBXM01028026">
    <property type="protein sequence ID" value="JAH80551.1"/>
    <property type="molecule type" value="Transcribed_RNA"/>
</dbReference>
<accession>A0A0E9VR43</accession>
<protein>
    <submittedName>
        <fullName evidence="2">Uncharacterized protein</fullName>
    </submittedName>
</protein>
<organism evidence="2">
    <name type="scientific">Anguilla anguilla</name>
    <name type="common">European freshwater eel</name>
    <name type="synonym">Muraena anguilla</name>
    <dbReference type="NCBI Taxonomy" id="7936"/>
    <lineage>
        <taxon>Eukaryota</taxon>
        <taxon>Metazoa</taxon>
        <taxon>Chordata</taxon>
        <taxon>Craniata</taxon>
        <taxon>Vertebrata</taxon>
        <taxon>Euteleostomi</taxon>
        <taxon>Actinopterygii</taxon>
        <taxon>Neopterygii</taxon>
        <taxon>Teleostei</taxon>
        <taxon>Anguilliformes</taxon>
        <taxon>Anguillidae</taxon>
        <taxon>Anguilla</taxon>
    </lineage>
</organism>
<feature type="region of interest" description="Disordered" evidence="1">
    <location>
        <begin position="1"/>
        <end position="24"/>
    </location>
</feature>